<comment type="caution">
    <text evidence="3">The sequence shown here is derived from an EMBL/GenBank/DDBJ whole genome shotgun (WGS) entry which is preliminary data.</text>
</comment>
<keyword evidence="2" id="KW-0812">Transmembrane</keyword>
<keyword evidence="4" id="KW-1185">Reference proteome</keyword>
<name>A0A8X8BCQ6_BRACI</name>
<feature type="transmembrane region" description="Helical" evidence="2">
    <location>
        <begin position="56"/>
        <end position="74"/>
    </location>
</feature>
<accession>A0A8X8BCQ6</accession>
<evidence type="ECO:0000256" key="2">
    <source>
        <dbReference type="SAM" id="Phobius"/>
    </source>
</evidence>
<dbReference type="AlphaFoldDB" id="A0A8X8BCQ6"/>
<sequence length="75" mass="8417">MTFGEEEKESSSSPPHVPSHKQARASLFTNVYDGSRAAKAFSRVRCVLQGLDLKTYIFFLTIVPIFILGVYLHGR</sequence>
<keyword evidence="2" id="KW-0472">Membrane</keyword>
<keyword evidence="2" id="KW-1133">Transmembrane helix</keyword>
<proteinExistence type="predicted"/>
<organism evidence="3 4">
    <name type="scientific">Brassica carinata</name>
    <name type="common">Ethiopian mustard</name>
    <name type="synonym">Abyssinian cabbage</name>
    <dbReference type="NCBI Taxonomy" id="52824"/>
    <lineage>
        <taxon>Eukaryota</taxon>
        <taxon>Viridiplantae</taxon>
        <taxon>Streptophyta</taxon>
        <taxon>Embryophyta</taxon>
        <taxon>Tracheophyta</taxon>
        <taxon>Spermatophyta</taxon>
        <taxon>Magnoliopsida</taxon>
        <taxon>eudicotyledons</taxon>
        <taxon>Gunneridae</taxon>
        <taxon>Pentapetalae</taxon>
        <taxon>rosids</taxon>
        <taxon>malvids</taxon>
        <taxon>Brassicales</taxon>
        <taxon>Brassicaceae</taxon>
        <taxon>Brassiceae</taxon>
        <taxon>Brassica</taxon>
    </lineage>
</organism>
<reference evidence="3 4" key="1">
    <citation type="submission" date="2020-02" db="EMBL/GenBank/DDBJ databases">
        <authorList>
            <person name="Ma Q."/>
            <person name="Huang Y."/>
            <person name="Song X."/>
            <person name="Pei D."/>
        </authorList>
    </citation>
    <scope>NUCLEOTIDE SEQUENCE [LARGE SCALE GENOMIC DNA]</scope>
    <source>
        <strain evidence="3">Sxm20200214</strain>
        <tissue evidence="3">Leaf</tissue>
    </source>
</reference>
<protein>
    <submittedName>
        <fullName evidence="3">Uncharacterized protein</fullName>
    </submittedName>
</protein>
<dbReference type="EMBL" id="JAAMPC010000001">
    <property type="protein sequence ID" value="KAG2333789.1"/>
    <property type="molecule type" value="Genomic_DNA"/>
</dbReference>
<evidence type="ECO:0000313" key="3">
    <source>
        <dbReference type="EMBL" id="KAG2333789.1"/>
    </source>
</evidence>
<dbReference type="Proteomes" id="UP000886595">
    <property type="component" value="Unassembled WGS sequence"/>
</dbReference>
<gene>
    <name evidence="3" type="ORF">Bca52824_004969</name>
</gene>
<evidence type="ECO:0000313" key="4">
    <source>
        <dbReference type="Proteomes" id="UP000886595"/>
    </source>
</evidence>
<evidence type="ECO:0000256" key="1">
    <source>
        <dbReference type="SAM" id="MobiDB-lite"/>
    </source>
</evidence>
<feature type="region of interest" description="Disordered" evidence="1">
    <location>
        <begin position="1"/>
        <end position="22"/>
    </location>
</feature>